<keyword evidence="1" id="KW-1133">Transmembrane helix</keyword>
<proteinExistence type="predicted"/>
<gene>
    <name evidence="2" type="ORF">C7I84_25500</name>
</gene>
<feature type="transmembrane region" description="Helical" evidence="1">
    <location>
        <begin position="454"/>
        <end position="471"/>
    </location>
</feature>
<dbReference type="Proteomes" id="UP000241229">
    <property type="component" value="Unassembled WGS sequence"/>
</dbReference>
<sequence>MLAPEVIFSWGFGLLVVVLYGWNKFYEEIPSLKSANKDRIISQIYMKDLTVHRAFTESLIIYLAILLFMFVAITLFGRGLGIERVDKVTLIAWPTTSALLMVGLLPNLPWFSQVELWLRGMMHNRAMIIRSVEDTKSELAAASQNLQALSPEGRKDLFRFAELEAQFESGDLPSELENWIKTSFIVRSARKVLRDANRSPKIGRSFFEKYKTIWDRILDEHDSISMQLGVSAITDYKSLEQAAEKLKPLIDKNYDDVYSFISCAVVNRAKRVQMSTVLDALRLNLSQEQIADIRNASRLQFQADAILFAFFFSLGAVAFLYVSMSFLNGSIVQLRPDWARTWPRIEAIGGNLFNVVAGYIWVGLGIFVFFMYRKFRLEDDDWYRDRDGRQADVVAGRSYLRAAILVLVVLGLFLLLIDALAIIGTSNKCEGGVLVATCTDFLWQKLTAFFDRNWLRLCYGVAACVITFVLVERFTAKARLGMRAALGVAVLCALVIGMEFIGKYHLAAAQVRNTADPIDTAYLYVAAIVSTVFWVTFLEKARRHLIGRATS</sequence>
<dbReference type="EMBL" id="PXYK01000033">
    <property type="protein sequence ID" value="PSJ53642.1"/>
    <property type="molecule type" value="Genomic_DNA"/>
</dbReference>
<feature type="transmembrane region" description="Helical" evidence="1">
    <location>
        <begin position="521"/>
        <end position="538"/>
    </location>
</feature>
<name>A0A2P7RTY2_9HYPH</name>
<keyword evidence="1" id="KW-0812">Transmembrane</keyword>
<keyword evidence="3" id="KW-1185">Reference proteome</keyword>
<feature type="transmembrane region" description="Helical" evidence="1">
    <location>
        <begin position="59"/>
        <end position="77"/>
    </location>
</feature>
<accession>A0A2P7RTY2</accession>
<reference evidence="2 3" key="1">
    <citation type="submission" date="2018-03" db="EMBL/GenBank/DDBJ databases">
        <title>The draft genome of Mesorhizobium sp. 6GN-30.</title>
        <authorList>
            <person name="Liu L."/>
            <person name="Li L."/>
            <person name="Wang T."/>
            <person name="Zhang X."/>
            <person name="Liang L."/>
        </authorList>
    </citation>
    <scope>NUCLEOTIDE SEQUENCE [LARGE SCALE GENOMIC DNA]</scope>
    <source>
        <strain evidence="2 3">6GN30</strain>
    </source>
</reference>
<dbReference type="AlphaFoldDB" id="A0A2P7RTY2"/>
<feature type="transmembrane region" description="Helical" evidence="1">
    <location>
        <begin position="483"/>
        <end position="501"/>
    </location>
</feature>
<feature type="transmembrane region" description="Helical" evidence="1">
    <location>
        <begin position="347"/>
        <end position="372"/>
    </location>
</feature>
<feature type="transmembrane region" description="Helical" evidence="1">
    <location>
        <begin position="97"/>
        <end position="118"/>
    </location>
</feature>
<organism evidence="2 3">
    <name type="scientific">Kumtagia ephedrae</name>
    <dbReference type="NCBI Taxonomy" id="2116701"/>
    <lineage>
        <taxon>Bacteria</taxon>
        <taxon>Pseudomonadati</taxon>
        <taxon>Pseudomonadota</taxon>
        <taxon>Alphaproteobacteria</taxon>
        <taxon>Hyphomicrobiales</taxon>
        <taxon>Phyllobacteriaceae</taxon>
        <taxon>Kumtagia</taxon>
    </lineage>
</organism>
<comment type="caution">
    <text evidence="2">The sequence shown here is derived from an EMBL/GenBank/DDBJ whole genome shotgun (WGS) entry which is preliminary data.</text>
</comment>
<feature type="transmembrane region" description="Helical" evidence="1">
    <location>
        <begin position="305"/>
        <end position="327"/>
    </location>
</feature>
<feature type="transmembrane region" description="Helical" evidence="1">
    <location>
        <begin position="399"/>
        <end position="423"/>
    </location>
</feature>
<feature type="transmembrane region" description="Helical" evidence="1">
    <location>
        <begin position="6"/>
        <end position="23"/>
    </location>
</feature>
<protein>
    <submittedName>
        <fullName evidence="2">Uncharacterized protein</fullName>
    </submittedName>
</protein>
<evidence type="ECO:0000313" key="2">
    <source>
        <dbReference type="EMBL" id="PSJ53642.1"/>
    </source>
</evidence>
<keyword evidence="1" id="KW-0472">Membrane</keyword>
<evidence type="ECO:0000313" key="3">
    <source>
        <dbReference type="Proteomes" id="UP000241229"/>
    </source>
</evidence>
<evidence type="ECO:0000256" key="1">
    <source>
        <dbReference type="SAM" id="Phobius"/>
    </source>
</evidence>